<gene>
    <name evidence="1" type="ORF">J0A65_17350</name>
</gene>
<comment type="caution">
    <text evidence="1">The sequence shown here is derived from an EMBL/GenBank/DDBJ whole genome shotgun (WGS) entry which is preliminary data.</text>
</comment>
<dbReference type="NCBIfam" id="TIGR02270">
    <property type="entry name" value="TIGR02270 family protein"/>
    <property type="match status" value="1"/>
</dbReference>
<evidence type="ECO:0000313" key="1">
    <source>
        <dbReference type="EMBL" id="MBN7821638.1"/>
    </source>
</evidence>
<accession>A0ABS3CWZ9</accession>
<name>A0ABS3CWZ9_9ALTE</name>
<organism evidence="1 2">
    <name type="scientific">Bowmanella yangjiangensis</name>
    <dbReference type="NCBI Taxonomy" id="2811230"/>
    <lineage>
        <taxon>Bacteria</taxon>
        <taxon>Pseudomonadati</taxon>
        <taxon>Pseudomonadota</taxon>
        <taxon>Gammaproteobacteria</taxon>
        <taxon>Alteromonadales</taxon>
        <taxon>Alteromonadaceae</taxon>
        <taxon>Bowmanella</taxon>
    </lineage>
</organism>
<evidence type="ECO:0000313" key="2">
    <source>
        <dbReference type="Proteomes" id="UP000663992"/>
    </source>
</evidence>
<reference evidence="1 2" key="1">
    <citation type="submission" date="2021-03" db="EMBL/GenBank/DDBJ databases">
        <title>novel species isolated from a fishpond in China.</title>
        <authorList>
            <person name="Lu H."/>
            <person name="Cai Z."/>
        </authorList>
    </citation>
    <scope>NUCLEOTIDE SEQUENCE [LARGE SCALE GENOMIC DNA]</scope>
    <source>
        <strain evidence="1 2">Y57</strain>
    </source>
</reference>
<dbReference type="RefSeq" id="WP_206595608.1">
    <property type="nucleotide sequence ID" value="NZ_JAFKCS010000021.1"/>
</dbReference>
<protein>
    <submittedName>
        <fullName evidence="1">TIGR02270 family protein</fullName>
    </submittedName>
</protein>
<sequence>MSKATTSVIPQIIDRHAEDAAFLWLQRDAAVKEPHYTLTDLVELDDRLNSHLDGLSVAAELARAPILKNLEFAEPGEVFVTAWYMMEQADGELLDTLLSHCTEANENYRALLSGIAWHPASIDFAKILLKANAQAYQQLGYRLHALFRIRPTLNVLEPACISVNKLRMVGELGLQELLADLDTYIDHTDAELGFWANWSAALLGNWQSVARLVSYVLQQHSLSLNALAISVRKLSVPEQRNLLGTLSENPETMRLAMQGMGYSGDPFWLPMLLTYMDELELARTAGEAFTLITGLDLAYLDMDKDWPDGFESGPNEDPTDDNVELDADLNLPWPDAAKINGWWQTNADKFTPGQRYLCGKPISKAQCYEVLRNGYQKQRHAAAIELALMGEPYFNVCAPGAQQLTKLKAIA</sequence>
<dbReference type="InterPro" id="IPR011959">
    <property type="entry name" value="CHP02270"/>
</dbReference>
<proteinExistence type="predicted"/>
<dbReference type="Proteomes" id="UP000663992">
    <property type="component" value="Unassembled WGS sequence"/>
</dbReference>
<keyword evidence="2" id="KW-1185">Reference proteome</keyword>
<dbReference type="EMBL" id="JAFKCS010000021">
    <property type="protein sequence ID" value="MBN7821638.1"/>
    <property type="molecule type" value="Genomic_DNA"/>
</dbReference>